<keyword evidence="2" id="KW-1185">Reference proteome</keyword>
<reference evidence="1" key="1">
    <citation type="journal article" date="2021" name="ISME J.">
        <title>Genomic evolution of the class Acidithiobacillia: deep-branching Proteobacteria living in extreme acidic conditions.</title>
        <authorList>
            <person name="Moya-Beltran A."/>
            <person name="Beard S."/>
            <person name="Rojas-Villalobos C."/>
            <person name="Issotta F."/>
            <person name="Gallardo Y."/>
            <person name="Ulloa R."/>
            <person name="Giaveno A."/>
            <person name="Degli Esposti M."/>
            <person name="Johnson D.B."/>
            <person name="Quatrini R."/>
        </authorList>
    </citation>
    <scope>NUCLEOTIDE SEQUENCE</scope>
    <source>
        <strain evidence="1">VAN18-1</strain>
    </source>
</reference>
<sequence>MNPRRSQSDWQRLIDEQKVSGLSQKAFCAQTGIAVATYQYWKRKLRVDAAVQSDAVTGSRKDWLELTPELSEPALGWHIELDLGHGVCLRLRQG</sequence>
<name>A0AAE3CIC4_9PROT</name>
<gene>
    <name evidence="1" type="ORF">HFQ13_00035</name>
</gene>
<accession>A0AAE3CIC4</accession>
<dbReference type="Proteomes" id="UP001197378">
    <property type="component" value="Unassembled WGS sequence"/>
</dbReference>
<proteinExistence type="predicted"/>
<dbReference type="AlphaFoldDB" id="A0AAE3CIC4"/>
<comment type="caution">
    <text evidence="1">The sequence shown here is derived from an EMBL/GenBank/DDBJ whole genome shotgun (WGS) entry which is preliminary data.</text>
</comment>
<dbReference type="EMBL" id="JAAXYO010000003">
    <property type="protein sequence ID" value="MBU2786618.1"/>
    <property type="molecule type" value="Genomic_DNA"/>
</dbReference>
<evidence type="ECO:0000313" key="1">
    <source>
        <dbReference type="EMBL" id="MBU2786618.1"/>
    </source>
</evidence>
<dbReference type="NCBIfam" id="NF047593">
    <property type="entry name" value="IS66_ISAeme5_TnpA"/>
    <property type="match status" value="1"/>
</dbReference>
<evidence type="ECO:0000313" key="2">
    <source>
        <dbReference type="Proteomes" id="UP001197378"/>
    </source>
</evidence>
<dbReference type="RefSeq" id="WP_215872660.1">
    <property type="nucleotide sequence ID" value="NZ_JAAXYO010000003.1"/>
</dbReference>
<organism evidence="1 2">
    <name type="scientific">Igneacidithiobacillus copahuensis</name>
    <dbReference type="NCBI Taxonomy" id="2724909"/>
    <lineage>
        <taxon>Bacteria</taxon>
        <taxon>Pseudomonadati</taxon>
        <taxon>Pseudomonadota</taxon>
        <taxon>Acidithiobacillia</taxon>
        <taxon>Acidithiobacillales</taxon>
        <taxon>Acidithiobacillaceae</taxon>
        <taxon>Igneacidithiobacillus</taxon>
    </lineage>
</organism>
<protein>
    <submittedName>
        <fullName evidence="1">IS66 family insertion sequence element accessory protein TnpB</fullName>
    </submittedName>
</protein>